<dbReference type="GO" id="GO:0003723">
    <property type="term" value="F:RNA binding"/>
    <property type="evidence" value="ECO:0007669"/>
    <property type="project" value="UniProtKB-UniRule"/>
</dbReference>
<dbReference type="CDD" id="cd00590">
    <property type="entry name" value="RRM_SF"/>
    <property type="match status" value="1"/>
</dbReference>
<sequence length="602" mass="69533">MMATNKKPTKKLQTKVDESIDNKSTQNSDRIPIRKLYVNNLPKKVIRETLYSIFSAYGEVEINYPKKKTGYMFITFTDEKNALKVRKAANKKEIVYQSKILNVAPAHKFNQPDIDIDTKVKMYTKRLRKRQKKSAKINSNKSSPPPTINILDDDCLIKIFLYLPISDRMRMERVCKRWQNVNKQSWNDIKELRFPGTTVSGPPYSITTDTNERAVQKLLSRCGRYLNKLEFDAQHLCCSFDIVPIIAKHCHNLQFLILRLNYFTNRDMRSLFSNLNKLSHLELFEISRKFLDGCLKNLSSSLKELSLNTKESANYDSPSSFTHITRAGALSISEMKNLWKLEFNAFLFKTDRLNLIVRNKSITYLSLINCCFKNCINKITNISSLKYLNLMSMTDVEDDFLIKLAENCTNLEQLIMDNCTSVTDTGISALLKLEKLTELKICDLYKVTDAVLSRFINLKVLHCKNCNFVKDQGAIQLIQKASRLEELDLCGTSVTTAFLDAALNVVVSRTNEIPLKIIVNSSVESAWERPPSASSCNLIVEGRDISIWESYWDYSEIEDYADSYDEDFDDDDDDDDDDYDYDHYWGFYGFDEDLDMEGLIDY</sequence>
<evidence type="ECO:0000256" key="4">
    <source>
        <dbReference type="SAM" id="MobiDB-lite"/>
    </source>
</evidence>
<dbReference type="EMBL" id="JAQQBR010001833">
    <property type="protein sequence ID" value="KAK0163384.1"/>
    <property type="molecule type" value="Genomic_DNA"/>
</dbReference>
<dbReference type="Gene3D" id="3.30.70.330">
    <property type="match status" value="1"/>
</dbReference>
<name>A0AA39F5S0_MICHY</name>
<evidence type="ECO:0008006" key="9">
    <source>
        <dbReference type="Google" id="ProtNLM"/>
    </source>
</evidence>
<dbReference type="Pfam" id="PF00076">
    <property type="entry name" value="RRM_1"/>
    <property type="match status" value="1"/>
</dbReference>
<dbReference type="PANTHER" id="PTHR13318">
    <property type="entry name" value="PARTNER OF PAIRED, ISOFORM B-RELATED"/>
    <property type="match status" value="1"/>
</dbReference>
<dbReference type="PROSITE" id="PS50102">
    <property type="entry name" value="RRM"/>
    <property type="match status" value="1"/>
</dbReference>
<dbReference type="Proteomes" id="UP001168972">
    <property type="component" value="Unassembled WGS sequence"/>
</dbReference>
<feature type="domain" description="RRM" evidence="5">
    <location>
        <begin position="34"/>
        <end position="108"/>
    </location>
</feature>
<dbReference type="InterPro" id="IPR000504">
    <property type="entry name" value="RRM_dom"/>
</dbReference>
<evidence type="ECO:0000256" key="3">
    <source>
        <dbReference type="PROSITE-ProRule" id="PRU00176"/>
    </source>
</evidence>
<dbReference type="Pfam" id="PF00646">
    <property type="entry name" value="F-box"/>
    <property type="match status" value="1"/>
</dbReference>
<comment type="caution">
    <text evidence="7">The sequence shown here is derived from an EMBL/GenBank/DDBJ whole genome shotgun (WGS) entry which is preliminary data.</text>
</comment>
<dbReference type="PANTHER" id="PTHR13318:SF105">
    <property type="entry name" value="F-BOX_LRR-REPEAT PROTEIN 3"/>
    <property type="match status" value="1"/>
</dbReference>
<dbReference type="GO" id="GO:0031146">
    <property type="term" value="P:SCF-dependent proteasomal ubiquitin-dependent protein catabolic process"/>
    <property type="evidence" value="ECO:0007669"/>
    <property type="project" value="TreeGrafter"/>
</dbReference>
<evidence type="ECO:0000313" key="7">
    <source>
        <dbReference type="EMBL" id="KAK0163384.1"/>
    </source>
</evidence>
<proteinExistence type="predicted"/>
<evidence type="ECO:0000256" key="2">
    <source>
        <dbReference type="ARBA" id="ARBA00022884"/>
    </source>
</evidence>
<dbReference type="AlphaFoldDB" id="A0AA39F5S0"/>
<dbReference type="Gene3D" id="3.80.10.10">
    <property type="entry name" value="Ribonuclease Inhibitor"/>
    <property type="match status" value="1"/>
</dbReference>
<dbReference type="InterPro" id="IPR012677">
    <property type="entry name" value="Nucleotide-bd_a/b_plait_sf"/>
</dbReference>
<feature type="region of interest" description="Disordered" evidence="4">
    <location>
        <begin position="1"/>
        <end position="26"/>
    </location>
</feature>
<dbReference type="SUPFAM" id="SSF81383">
    <property type="entry name" value="F-box domain"/>
    <property type="match status" value="1"/>
</dbReference>
<evidence type="ECO:0000256" key="1">
    <source>
        <dbReference type="ARBA" id="ARBA00022786"/>
    </source>
</evidence>
<dbReference type="SUPFAM" id="SSF52047">
    <property type="entry name" value="RNI-like"/>
    <property type="match status" value="1"/>
</dbReference>
<keyword evidence="1" id="KW-0833">Ubl conjugation pathway</keyword>
<dbReference type="Gene3D" id="1.20.1280.50">
    <property type="match status" value="1"/>
</dbReference>
<dbReference type="PROSITE" id="PS50181">
    <property type="entry name" value="FBOX"/>
    <property type="match status" value="1"/>
</dbReference>
<evidence type="ECO:0000313" key="8">
    <source>
        <dbReference type="Proteomes" id="UP001168972"/>
    </source>
</evidence>
<accession>A0AA39F5S0</accession>
<evidence type="ECO:0000259" key="6">
    <source>
        <dbReference type="PROSITE" id="PS50181"/>
    </source>
</evidence>
<organism evidence="7 8">
    <name type="scientific">Microctonus hyperodae</name>
    <name type="common">Parasitoid wasp</name>
    <dbReference type="NCBI Taxonomy" id="165561"/>
    <lineage>
        <taxon>Eukaryota</taxon>
        <taxon>Metazoa</taxon>
        <taxon>Ecdysozoa</taxon>
        <taxon>Arthropoda</taxon>
        <taxon>Hexapoda</taxon>
        <taxon>Insecta</taxon>
        <taxon>Pterygota</taxon>
        <taxon>Neoptera</taxon>
        <taxon>Endopterygota</taxon>
        <taxon>Hymenoptera</taxon>
        <taxon>Apocrita</taxon>
        <taxon>Ichneumonoidea</taxon>
        <taxon>Braconidae</taxon>
        <taxon>Euphorinae</taxon>
        <taxon>Microctonus</taxon>
    </lineage>
</organism>
<dbReference type="SUPFAM" id="SSF54928">
    <property type="entry name" value="RNA-binding domain, RBD"/>
    <property type="match status" value="1"/>
</dbReference>
<dbReference type="InterPro" id="IPR035979">
    <property type="entry name" value="RBD_domain_sf"/>
</dbReference>
<dbReference type="GO" id="GO:0019005">
    <property type="term" value="C:SCF ubiquitin ligase complex"/>
    <property type="evidence" value="ECO:0007669"/>
    <property type="project" value="TreeGrafter"/>
</dbReference>
<dbReference type="InterPro" id="IPR036047">
    <property type="entry name" value="F-box-like_dom_sf"/>
</dbReference>
<dbReference type="InterPro" id="IPR032675">
    <property type="entry name" value="LRR_dom_sf"/>
</dbReference>
<feature type="domain" description="F-box" evidence="6">
    <location>
        <begin position="145"/>
        <end position="189"/>
    </location>
</feature>
<protein>
    <recommendedName>
        <fullName evidence="9">RNA-binding protein EEED8.10</fullName>
    </recommendedName>
</protein>
<dbReference type="SMART" id="SM00256">
    <property type="entry name" value="FBOX"/>
    <property type="match status" value="1"/>
</dbReference>
<reference evidence="7" key="1">
    <citation type="journal article" date="2023" name="bioRxiv">
        <title>Scaffold-level genome assemblies of two parasitoid biocontrol wasps reveal the parthenogenesis mechanism and an associated novel virus.</title>
        <authorList>
            <person name="Inwood S."/>
            <person name="Skelly J."/>
            <person name="Guhlin J."/>
            <person name="Harrop T."/>
            <person name="Goldson S."/>
            <person name="Dearden P."/>
        </authorList>
    </citation>
    <scope>NUCLEOTIDE SEQUENCE</scope>
    <source>
        <strain evidence="7">Lincoln</strain>
        <tissue evidence="7">Whole body</tissue>
    </source>
</reference>
<dbReference type="InterPro" id="IPR006553">
    <property type="entry name" value="Leu-rich_rpt_Cys-con_subtyp"/>
</dbReference>
<dbReference type="SMART" id="SM00360">
    <property type="entry name" value="RRM"/>
    <property type="match status" value="1"/>
</dbReference>
<gene>
    <name evidence="7" type="ORF">PV327_007071</name>
</gene>
<dbReference type="InterPro" id="IPR001810">
    <property type="entry name" value="F-box_dom"/>
</dbReference>
<keyword evidence="2 3" id="KW-0694">RNA-binding</keyword>
<reference evidence="7" key="2">
    <citation type="submission" date="2023-03" db="EMBL/GenBank/DDBJ databases">
        <authorList>
            <person name="Inwood S.N."/>
            <person name="Skelly J.G."/>
            <person name="Guhlin J."/>
            <person name="Harrop T.W.R."/>
            <person name="Goldson S.G."/>
            <person name="Dearden P.K."/>
        </authorList>
    </citation>
    <scope>NUCLEOTIDE SEQUENCE</scope>
    <source>
        <strain evidence="7">Lincoln</strain>
        <tissue evidence="7">Whole body</tissue>
    </source>
</reference>
<keyword evidence="8" id="KW-1185">Reference proteome</keyword>
<evidence type="ECO:0000259" key="5">
    <source>
        <dbReference type="PROSITE" id="PS50102"/>
    </source>
</evidence>
<dbReference type="SMART" id="SM00367">
    <property type="entry name" value="LRR_CC"/>
    <property type="match status" value="3"/>
</dbReference>